<name>A0ABD6R220_BACTU</name>
<dbReference type="AlphaFoldDB" id="A0ABD6R220"/>
<reference evidence="1 2" key="1">
    <citation type="submission" date="2017-01" db="EMBL/GenBank/DDBJ databases">
        <title>Draft Genome Sequence of Bacillus thuringiensis DNG9.</title>
        <authorList>
            <person name="Rosana A.R."/>
            <person name="Daas M.S."/>
            <person name="Acedo J.Z."/>
            <person name="Case R.J."/>
            <person name="Vederas J.C."/>
            <person name="Nateche F."/>
            <person name="Kebbouche-Gana S."/>
        </authorList>
    </citation>
    <scope>NUCLEOTIDE SEQUENCE [LARGE SCALE GENOMIC DNA]</scope>
    <source>
        <strain evidence="1 2">DNG9</strain>
    </source>
</reference>
<dbReference type="Proteomes" id="UP000190187">
    <property type="component" value="Unassembled WGS sequence"/>
</dbReference>
<gene>
    <name evidence="1" type="ORF">BVF97_27420</name>
</gene>
<evidence type="ECO:0000313" key="1">
    <source>
        <dbReference type="EMBL" id="OPD44137.1"/>
    </source>
</evidence>
<evidence type="ECO:0000313" key="2">
    <source>
        <dbReference type="Proteomes" id="UP000190187"/>
    </source>
</evidence>
<proteinExistence type="predicted"/>
<organism evidence="1 2">
    <name type="scientific">Bacillus thuringiensis</name>
    <dbReference type="NCBI Taxonomy" id="1428"/>
    <lineage>
        <taxon>Bacteria</taxon>
        <taxon>Bacillati</taxon>
        <taxon>Bacillota</taxon>
        <taxon>Bacilli</taxon>
        <taxon>Bacillales</taxon>
        <taxon>Bacillaceae</taxon>
        <taxon>Bacillus</taxon>
        <taxon>Bacillus cereus group</taxon>
    </lineage>
</organism>
<dbReference type="EMBL" id="MSTN01000014">
    <property type="protein sequence ID" value="OPD44137.1"/>
    <property type="molecule type" value="Genomic_DNA"/>
</dbReference>
<comment type="caution">
    <text evidence="1">The sequence shown here is derived from an EMBL/GenBank/DDBJ whole genome shotgun (WGS) entry which is preliminary data.</text>
</comment>
<protein>
    <submittedName>
        <fullName evidence="1">Uncharacterized protein</fullName>
    </submittedName>
</protein>
<sequence length="60" mass="7002">MLTTDFIHYWGDSSLFKWTPEERIARGLSIQPTFEHLFGVPSGKFDLQLLRETVHAKCSY</sequence>
<accession>A0ABD6R220</accession>